<feature type="domain" description="DUF7953" evidence="2">
    <location>
        <begin position="32"/>
        <end position="142"/>
    </location>
</feature>
<sequence length="202" mass="21837">MAILLGGVRSKLQIVIILCYSSILQFSAAEAANVTLESIQIFTTHEALGITPTVYFACKDQNKTMLASVQEINIIYNSSTLPTQGVTQFIDGNDCKTCGLYEEDTFTPDDVFGEWEFCLSNFTSGECSYYVEKQFNATFLCQQCATLPLNGDSASSPISATNSTISAATAANSYSRNEKAGSWAAKLLVTAMATAFFIVEVV</sequence>
<feature type="signal peptide" evidence="1">
    <location>
        <begin position="1"/>
        <end position="29"/>
    </location>
</feature>
<evidence type="ECO:0000256" key="1">
    <source>
        <dbReference type="SAM" id="SignalP"/>
    </source>
</evidence>
<dbReference type="InterPro" id="IPR057713">
    <property type="entry name" value="DUF7953"/>
</dbReference>
<proteinExistence type="predicted"/>
<protein>
    <recommendedName>
        <fullName evidence="2">DUF7953 domain-containing protein</fullName>
    </recommendedName>
</protein>
<dbReference type="PANTHER" id="PTHR33780:SF3">
    <property type="entry name" value="EXPRESSED PROTEIN"/>
    <property type="match status" value="1"/>
</dbReference>
<evidence type="ECO:0000313" key="3">
    <source>
        <dbReference type="EMBL" id="CAH9091741.1"/>
    </source>
</evidence>
<gene>
    <name evidence="3" type="ORF">CEURO_LOCUS11686</name>
</gene>
<accession>A0A9P0ZA45</accession>
<evidence type="ECO:0000313" key="4">
    <source>
        <dbReference type="Proteomes" id="UP001152484"/>
    </source>
</evidence>
<keyword evidence="4" id="KW-1185">Reference proteome</keyword>
<feature type="chain" id="PRO_5040266770" description="DUF7953 domain-containing protein" evidence="1">
    <location>
        <begin position="30"/>
        <end position="202"/>
    </location>
</feature>
<reference evidence="3" key="1">
    <citation type="submission" date="2022-07" db="EMBL/GenBank/DDBJ databases">
        <authorList>
            <person name="Macas J."/>
            <person name="Novak P."/>
            <person name="Neumann P."/>
        </authorList>
    </citation>
    <scope>NUCLEOTIDE SEQUENCE</scope>
</reference>
<comment type="caution">
    <text evidence="3">The sequence shown here is derived from an EMBL/GenBank/DDBJ whole genome shotgun (WGS) entry which is preliminary data.</text>
</comment>
<dbReference type="OrthoDB" id="1323463at2759"/>
<dbReference type="Pfam" id="PF25829">
    <property type="entry name" value="DUF7953"/>
    <property type="match status" value="1"/>
</dbReference>
<dbReference type="PANTHER" id="PTHR33780">
    <property type="entry name" value="EXPRESSED PROTEIN"/>
    <property type="match status" value="1"/>
</dbReference>
<keyword evidence="1" id="KW-0732">Signal</keyword>
<dbReference type="AlphaFoldDB" id="A0A9P0ZA45"/>
<organism evidence="3 4">
    <name type="scientific">Cuscuta europaea</name>
    <name type="common">European dodder</name>
    <dbReference type="NCBI Taxonomy" id="41803"/>
    <lineage>
        <taxon>Eukaryota</taxon>
        <taxon>Viridiplantae</taxon>
        <taxon>Streptophyta</taxon>
        <taxon>Embryophyta</taxon>
        <taxon>Tracheophyta</taxon>
        <taxon>Spermatophyta</taxon>
        <taxon>Magnoliopsida</taxon>
        <taxon>eudicotyledons</taxon>
        <taxon>Gunneridae</taxon>
        <taxon>Pentapetalae</taxon>
        <taxon>asterids</taxon>
        <taxon>lamiids</taxon>
        <taxon>Solanales</taxon>
        <taxon>Convolvulaceae</taxon>
        <taxon>Cuscuteae</taxon>
        <taxon>Cuscuta</taxon>
        <taxon>Cuscuta subgen. Cuscuta</taxon>
    </lineage>
</organism>
<dbReference type="Proteomes" id="UP001152484">
    <property type="component" value="Unassembled WGS sequence"/>
</dbReference>
<evidence type="ECO:0000259" key="2">
    <source>
        <dbReference type="Pfam" id="PF25829"/>
    </source>
</evidence>
<dbReference type="EMBL" id="CAMAPE010000027">
    <property type="protein sequence ID" value="CAH9091741.1"/>
    <property type="molecule type" value="Genomic_DNA"/>
</dbReference>
<name>A0A9P0ZA45_CUSEU</name>